<dbReference type="RefSeq" id="WP_169488777.1">
    <property type="nucleotide sequence ID" value="NZ_JABBGJ010000035.1"/>
</dbReference>
<sequence length="136" mass="14913">MFAVDKQILTDTANVNWHIRETIATQANACSCPSQSGARPYESDCEKPFEIKGSTNTGAGRHACQQMKNPLRANTRHYATSQLGHAYVRAKAMSLKGMFFKDVIQCSALTMDCVAGINPPTQPKNEASQLSSRKFS</sequence>
<protein>
    <submittedName>
        <fullName evidence="1">Uncharacterized protein</fullName>
    </submittedName>
</protein>
<proteinExistence type="predicted"/>
<keyword evidence="2" id="KW-1185">Reference proteome</keyword>
<reference evidence="1 2" key="1">
    <citation type="submission" date="2020-04" db="EMBL/GenBank/DDBJ databases">
        <title>Paraburkholderia sp. RP-4-7 isolated from soil.</title>
        <authorList>
            <person name="Dahal R.H."/>
        </authorList>
    </citation>
    <scope>NUCLEOTIDE SEQUENCE [LARGE SCALE GENOMIC DNA]</scope>
    <source>
        <strain evidence="1 2">RP-4-7</strain>
    </source>
</reference>
<dbReference type="Proteomes" id="UP000544134">
    <property type="component" value="Unassembled WGS sequence"/>
</dbReference>
<evidence type="ECO:0000313" key="1">
    <source>
        <dbReference type="EMBL" id="NMM01956.1"/>
    </source>
</evidence>
<name>A0A848IM25_9BURK</name>
<gene>
    <name evidence="1" type="ORF">HHL24_28995</name>
</gene>
<evidence type="ECO:0000313" key="2">
    <source>
        <dbReference type="Proteomes" id="UP000544134"/>
    </source>
</evidence>
<dbReference type="EMBL" id="JABBGJ010000035">
    <property type="protein sequence ID" value="NMM01956.1"/>
    <property type="molecule type" value="Genomic_DNA"/>
</dbReference>
<comment type="caution">
    <text evidence="1">The sequence shown here is derived from an EMBL/GenBank/DDBJ whole genome shotgun (WGS) entry which is preliminary data.</text>
</comment>
<accession>A0A848IM25</accession>
<organism evidence="1 2">
    <name type="scientific">Paraburkholderia polaris</name>
    <dbReference type="NCBI Taxonomy" id="2728848"/>
    <lineage>
        <taxon>Bacteria</taxon>
        <taxon>Pseudomonadati</taxon>
        <taxon>Pseudomonadota</taxon>
        <taxon>Betaproteobacteria</taxon>
        <taxon>Burkholderiales</taxon>
        <taxon>Burkholderiaceae</taxon>
        <taxon>Paraburkholderia</taxon>
    </lineage>
</organism>
<dbReference type="AlphaFoldDB" id="A0A848IM25"/>